<feature type="non-terminal residue" evidence="1">
    <location>
        <position position="1"/>
    </location>
</feature>
<feature type="non-terminal residue" evidence="1">
    <location>
        <position position="90"/>
    </location>
</feature>
<reference evidence="1" key="1">
    <citation type="journal article" date="2023" name="IScience">
        <title>Live-bearing cockroach genome reveals convergent evolutionary mechanisms linked to viviparity in insects and beyond.</title>
        <authorList>
            <person name="Fouks B."/>
            <person name="Harrison M.C."/>
            <person name="Mikhailova A.A."/>
            <person name="Marchal E."/>
            <person name="English S."/>
            <person name="Carruthers M."/>
            <person name="Jennings E.C."/>
            <person name="Chiamaka E.L."/>
            <person name="Frigard R.A."/>
            <person name="Pippel M."/>
            <person name="Attardo G.M."/>
            <person name="Benoit J.B."/>
            <person name="Bornberg-Bauer E."/>
            <person name="Tobe S.S."/>
        </authorList>
    </citation>
    <scope>NUCLEOTIDE SEQUENCE</scope>
    <source>
        <strain evidence="1">Stay&amp;Tobe</strain>
    </source>
</reference>
<organism evidence="1 2">
    <name type="scientific">Diploptera punctata</name>
    <name type="common">Pacific beetle cockroach</name>
    <dbReference type="NCBI Taxonomy" id="6984"/>
    <lineage>
        <taxon>Eukaryota</taxon>
        <taxon>Metazoa</taxon>
        <taxon>Ecdysozoa</taxon>
        <taxon>Arthropoda</taxon>
        <taxon>Hexapoda</taxon>
        <taxon>Insecta</taxon>
        <taxon>Pterygota</taxon>
        <taxon>Neoptera</taxon>
        <taxon>Polyneoptera</taxon>
        <taxon>Dictyoptera</taxon>
        <taxon>Blattodea</taxon>
        <taxon>Blaberoidea</taxon>
        <taxon>Blaberidae</taxon>
        <taxon>Diplopterinae</taxon>
        <taxon>Diploptera</taxon>
    </lineage>
</organism>
<evidence type="ECO:0000313" key="1">
    <source>
        <dbReference type="EMBL" id="KAJ9579113.1"/>
    </source>
</evidence>
<proteinExistence type="predicted"/>
<keyword evidence="2" id="KW-1185">Reference proteome</keyword>
<reference evidence="1" key="2">
    <citation type="submission" date="2023-05" db="EMBL/GenBank/DDBJ databases">
        <authorList>
            <person name="Fouks B."/>
        </authorList>
    </citation>
    <scope>NUCLEOTIDE SEQUENCE</scope>
    <source>
        <strain evidence="1">Stay&amp;Tobe</strain>
        <tissue evidence="1">Testes</tissue>
    </source>
</reference>
<evidence type="ECO:0000313" key="2">
    <source>
        <dbReference type="Proteomes" id="UP001233999"/>
    </source>
</evidence>
<sequence length="90" mass="10018">IFPAINTVIKIMIENKYSIKTTSLCIDASQISDLMFTLPFVISSFDFLQCFSCSRSDNNLVTPHLNLHTSTLAIMGPPVVLDATTMTVYR</sequence>
<dbReference type="Proteomes" id="UP001233999">
    <property type="component" value="Unassembled WGS sequence"/>
</dbReference>
<comment type="caution">
    <text evidence="1">The sequence shown here is derived from an EMBL/GenBank/DDBJ whole genome shotgun (WGS) entry which is preliminary data.</text>
</comment>
<accession>A0AAD7ZFR9</accession>
<gene>
    <name evidence="1" type="ORF">L9F63_024782</name>
</gene>
<dbReference type="EMBL" id="JASPKZ010008683">
    <property type="protein sequence ID" value="KAJ9579113.1"/>
    <property type="molecule type" value="Genomic_DNA"/>
</dbReference>
<protein>
    <submittedName>
        <fullName evidence="1">Uncharacterized protein</fullName>
    </submittedName>
</protein>
<name>A0AAD7ZFR9_DIPPU</name>
<dbReference type="AlphaFoldDB" id="A0AAD7ZFR9"/>